<dbReference type="InterPro" id="IPR010610">
    <property type="entry name" value="EryCIII-like_C"/>
</dbReference>
<evidence type="ECO:0000313" key="5">
    <source>
        <dbReference type="EMBL" id="CAE7349232.1"/>
    </source>
</evidence>
<dbReference type="GO" id="GO:0016906">
    <property type="term" value="F:sterol 3-beta-glucosyltransferase activity"/>
    <property type="evidence" value="ECO:0007669"/>
    <property type="project" value="UniProtKB-ARBA"/>
</dbReference>
<organism evidence="5 6">
    <name type="scientific">Symbiodinium natans</name>
    <dbReference type="NCBI Taxonomy" id="878477"/>
    <lineage>
        <taxon>Eukaryota</taxon>
        <taxon>Sar</taxon>
        <taxon>Alveolata</taxon>
        <taxon>Dinophyceae</taxon>
        <taxon>Suessiales</taxon>
        <taxon>Symbiodiniaceae</taxon>
        <taxon>Symbiodinium</taxon>
    </lineage>
</organism>
<dbReference type="Pfam" id="PF06722">
    <property type="entry name" value="EryCIII-like_C"/>
    <property type="match status" value="1"/>
</dbReference>
<keyword evidence="6" id="KW-1185">Reference proteome</keyword>
<keyword evidence="1" id="KW-0808">Transferase</keyword>
<sequence>MALRVGLITSGTRGDVQPLLALSQELKARGHEVAICCPACSVSLVQEHGFEAFSMTYDLMQAIQGPEMQDAIDHGDGARCIQAINEAQQRQIKETGVDSADEVYEFVRKYLPDVLVGHPSFVPLVAVAEAFSLPLINALFMPFLPSRTVQPAWFTTAQLQDADLINKPLEAHKRVWDGYITEPILEHVNSLRARWGLLPYESVAHLHAVYQSTPEANCWSSQIFAEPPDMAQEFPLAKQVGYLFADAPRDYELPSRLVTFLQSGKKPVYVGFGSLCVGDPRIASEKVIRALRKAGQRCIMAGGWAGISPAHLDESKTFDFAALKKLLGIAFGCGTLLGHCETLAVFADEHVFHVEAAPHDQLLPSCCGAVHHGGAGTVAAVARAGIPGAILPVAWDQPWWGEHLETQGVGINLGQMISKVDEDDLASAFTRLAEDQGLAERSAALAAAISKERPGRQCLADFVESCVHLPHPWATQAGARGARVLQPALWDRASPELSKSSDADEGRAATLGGA</sequence>
<feature type="domain" description="Glycosyltransferase family 28 N-terminal" evidence="3">
    <location>
        <begin position="6"/>
        <end position="92"/>
    </location>
</feature>
<protein>
    <submittedName>
        <fullName evidence="5">UGT80A2 protein</fullName>
    </submittedName>
</protein>
<dbReference type="PANTHER" id="PTHR48050">
    <property type="entry name" value="STEROL 3-BETA-GLUCOSYLTRANSFERASE"/>
    <property type="match status" value="1"/>
</dbReference>
<dbReference type="InterPro" id="IPR002213">
    <property type="entry name" value="UDP_glucos_trans"/>
</dbReference>
<dbReference type="InterPro" id="IPR050426">
    <property type="entry name" value="Glycosyltransferase_28"/>
</dbReference>
<accession>A0A812PCP3</accession>
<dbReference type="Pfam" id="PF03033">
    <property type="entry name" value="Glyco_transf_28"/>
    <property type="match status" value="1"/>
</dbReference>
<evidence type="ECO:0000259" key="4">
    <source>
        <dbReference type="Pfam" id="PF06722"/>
    </source>
</evidence>
<dbReference type="PANTHER" id="PTHR48050:SF13">
    <property type="entry name" value="STEROL 3-BETA-GLUCOSYLTRANSFERASE UGT80A2"/>
    <property type="match status" value="1"/>
</dbReference>
<dbReference type="Gene3D" id="3.40.50.2000">
    <property type="entry name" value="Glycogen Phosphorylase B"/>
    <property type="match status" value="2"/>
</dbReference>
<comment type="caution">
    <text evidence="5">The sequence shown here is derived from an EMBL/GenBank/DDBJ whole genome shotgun (WGS) entry which is preliminary data.</text>
</comment>
<evidence type="ECO:0000256" key="2">
    <source>
        <dbReference type="SAM" id="MobiDB-lite"/>
    </source>
</evidence>
<dbReference type="EMBL" id="CAJNDS010002143">
    <property type="protein sequence ID" value="CAE7349232.1"/>
    <property type="molecule type" value="Genomic_DNA"/>
</dbReference>
<evidence type="ECO:0000256" key="1">
    <source>
        <dbReference type="ARBA" id="ARBA00022679"/>
    </source>
</evidence>
<name>A0A812PCP3_9DINO</name>
<reference evidence="5" key="1">
    <citation type="submission" date="2021-02" db="EMBL/GenBank/DDBJ databases">
        <authorList>
            <person name="Dougan E. K."/>
            <person name="Rhodes N."/>
            <person name="Thang M."/>
            <person name="Chan C."/>
        </authorList>
    </citation>
    <scope>NUCLEOTIDE SEQUENCE</scope>
</reference>
<feature type="region of interest" description="Disordered" evidence="2">
    <location>
        <begin position="494"/>
        <end position="514"/>
    </location>
</feature>
<dbReference type="GO" id="GO:0005975">
    <property type="term" value="P:carbohydrate metabolic process"/>
    <property type="evidence" value="ECO:0007669"/>
    <property type="project" value="InterPro"/>
</dbReference>
<dbReference type="CDD" id="cd03784">
    <property type="entry name" value="GT1_Gtf-like"/>
    <property type="match status" value="1"/>
</dbReference>
<evidence type="ECO:0000313" key="6">
    <source>
        <dbReference type="Proteomes" id="UP000604046"/>
    </source>
</evidence>
<evidence type="ECO:0000259" key="3">
    <source>
        <dbReference type="Pfam" id="PF03033"/>
    </source>
</evidence>
<feature type="domain" description="Erythromycin biosynthesis protein CIII-like C-terminal" evidence="4">
    <location>
        <begin position="351"/>
        <end position="449"/>
    </location>
</feature>
<proteinExistence type="predicted"/>
<dbReference type="InterPro" id="IPR004276">
    <property type="entry name" value="GlycoTrans_28_N"/>
</dbReference>
<dbReference type="SUPFAM" id="SSF53756">
    <property type="entry name" value="UDP-Glycosyltransferase/glycogen phosphorylase"/>
    <property type="match status" value="1"/>
</dbReference>
<gene>
    <name evidence="5" type="primary">UGT80A2</name>
    <name evidence="5" type="ORF">SNAT2548_LOCUS18355</name>
</gene>
<dbReference type="Proteomes" id="UP000604046">
    <property type="component" value="Unassembled WGS sequence"/>
</dbReference>
<dbReference type="AlphaFoldDB" id="A0A812PCP3"/>
<dbReference type="OrthoDB" id="438561at2759"/>